<comment type="catalytic activity">
    <reaction evidence="6">
        <text>alpha-D-glucose 6-phosphate = beta-D-fructose 6-phosphate</text>
        <dbReference type="Rhea" id="RHEA:11816"/>
        <dbReference type="ChEBI" id="CHEBI:57634"/>
        <dbReference type="ChEBI" id="CHEBI:58225"/>
        <dbReference type="EC" id="5.3.1.9"/>
    </reaction>
</comment>
<evidence type="ECO:0000256" key="2">
    <source>
        <dbReference type="ARBA" id="ARBA00006542"/>
    </source>
</evidence>
<evidence type="ECO:0000256" key="3">
    <source>
        <dbReference type="ARBA" id="ARBA00011952"/>
    </source>
</evidence>
<comment type="similarity">
    <text evidence="2">Belongs to the archaeal-type GPI family.</text>
</comment>
<dbReference type="InterPro" id="IPR011051">
    <property type="entry name" value="RmlC_Cupin_sf"/>
</dbReference>
<organism evidence="8 9">
    <name type="scientific">Clostridium oceanicum</name>
    <dbReference type="NCBI Taxonomy" id="1543"/>
    <lineage>
        <taxon>Bacteria</taxon>
        <taxon>Bacillati</taxon>
        <taxon>Bacillota</taxon>
        <taxon>Clostridia</taxon>
        <taxon>Eubacteriales</taxon>
        <taxon>Clostridiaceae</taxon>
        <taxon>Clostridium</taxon>
    </lineage>
</organism>
<accession>A0ABN1JEM9</accession>
<dbReference type="EMBL" id="BAAACG010000008">
    <property type="protein sequence ID" value="GAA0737609.1"/>
    <property type="molecule type" value="Genomic_DNA"/>
</dbReference>
<evidence type="ECO:0000256" key="1">
    <source>
        <dbReference type="ARBA" id="ARBA00004926"/>
    </source>
</evidence>
<dbReference type="Gene3D" id="2.60.120.10">
    <property type="entry name" value="Jelly Rolls"/>
    <property type="match status" value="1"/>
</dbReference>
<gene>
    <name evidence="8" type="ORF">GCM10008906_13960</name>
</gene>
<dbReference type="CDD" id="cd02218">
    <property type="entry name" value="cupin_PGI"/>
    <property type="match status" value="1"/>
</dbReference>
<evidence type="ECO:0000313" key="9">
    <source>
        <dbReference type="Proteomes" id="UP001501510"/>
    </source>
</evidence>
<evidence type="ECO:0000259" key="7">
    <source>
        <dbReference type="Pfam" id="PF06560"/>
    </source>
</evidence>
<proteinExistence type="inferred from homology"/>
<evidence type="ECO:0000256" key="4">
    <source>
        <dbReference type="ARBA" id="ARBA00022432"/>
    </source>
</evidence>
<evidence type="ECO:0000313" key="8">
    <source>
        <dbReference type="EMBL" id="GAA0737609.1"/>
    </source>
</evidence>
<keyword evidence="4" id="KW-0312">Gluconeogenesis</keyword>
<dbReference type="SUPFAM" id="SSF51182">
    <property type="entry name" value="RmlC-like cupins"/>
    <property type="match status" value="1"/>
</dbReference>
<dbReference type="InterPro" id="IPR010551">
    <property type="entry name" value="G6P_isomerase_prok"/>
</dbReference>
<evidence type="ECO:0000256" key="6">
    <source>
        <dbReference type="ARBA" id="ARBA00029321"/>
    </source>
</evidence>
<sequence>MKVLEPRAYHKMPKEVLRGEKVKSYKKCLKQIKGIYKYGNESNLDPNTVVYEVYSYTEGEKEKEGNLFWGLTVMKPVYINGECNMTRGHFHEDTNCAEFYFGLQGEGLLLLMNKKGKTWAEKIYKGSIHHIDGEIAHRIVNTCDEELMVGACWPTTAGHNYKEIEDRDFNYRVFKNDSEVEFLKR</sequence>
<evidence type="ECO:0000256" key="5">
    <source>
        <dbReference type="ARBA" id="ARBA00023152"/>
    </source>
</evidence>
<comment type="caution">
    <text evidence="8">The sequence shown here is derived from an EMBL/GenBank/DDBJ whole genome shotgun (WGS) entry which is preliminary data.</text>
</comment>
<keyword evidence="5" id="KW-0324">Glycolysis</keyword>
<dbReference type="InterPro" id="IPR014710">
    <property type="entry name" value="RmlC-like_jellyroll"/>
</dbReference>
<protein>
    <recommendedName>
        <fullName evidence="3">glucose-6-phosphate isomerase</fullName>
        <ecNumber evidence="3">5.3.1.9</ecNumber>
    </recommendedName>
</protein>
<keyword evidence="9" id="KW-1185">Reference proteome</keyword>
<comment type="pathway">
    <text evidence="1">Carbohydrate degradation; glycolysis; D-glyceraldehyde 3-phosphate and glycerone phosphate from D-glucose: step 2/4.</text>
</comment>
<dbReference type="Pfam" id="PF06560">
    <property type="entry name" value="GPI"/>
    <property type="match status" value="1"/>
</dbReference>
<name>A0ABN1JEM9_9CLOT</name>
<dbReference type="Proteomes" id="UP001501510">
    <property type="component" value="Unassembled WGS sequence"/>
</dbReference>
<dbReference type="RefSeq" id="WP_343760250.1">
    <property type="nucleotide sequence ID" value="NZ_BAAACG010000008.1"/>
</dbReference>
<feature type="domain" description="Glucose-6-phosphate isomerase prokaryote" evidence="7">
    <location>
        <begin position="47"/>
        <end position="167"/>
    </location>
</feature>
<dbReference type="EC" id="5.3.1.9" evidence="3"/>
<reference evidence="8 9" key="1">
    <citation type="journal article" date="2019" name="Int. J. Syst. Evol. Microbiol.">
        <title>The Global Catalogue of Microorganisms (GCM) 10K type strain sequencing project: providing services to taxonomists for standard genome sequencing and annotation.</title>
        <authorList>
            <consortium name="The Broad Institute Genomics Platform"/>
            <consortium name="The Broad Institute Genome Sequencing Center for Infectious Disease"/>
            <person name="Wu L."/>
            <person name="Ma J."/>
        </authorList>
    </citation>
    <scope>NUCLEOTIDE SEQUENCE [LARGE SCALE GENOMIC DNA]</scope>
    <source>
        <strain evidence="8 9">JCM 1407</strain>
    </source>
</reference>